<dbReference type="NCBIfam" id="TIGR01603">
    <property type="entry name" value="maj_tail_phi13"/>
    <property type="match status" value="1"/>
</dbReference>
<dbReference type="InterPro" id="IPR006490">
    <property type="entry name" value="Maj_tail_phi13"/>
</dbReference>
<protein>
    <submittedName>
        <fullName evidence="3">Major tail protein</fullName>
    </submittedName>
</protein>
<keyword evidence="1" id="KW-0732">Signal</keyword>
<dbReference type="InterPro" id="IPR032812">
    <property type="entry name" value="SbsA_Ig"/>
</dbReference>
<name>A0A7U9J8U4_GEOTM</name>
<dbReference type="Proteomes" id="UP000018339">
    <property type="component" value="Unassembled WGS sequence"/>
</dbReference>
<comment type="caution">
    <text evidence="3">The sequence shown here is derived from an EMBL/GenBank/DDBJ whole genome shotgun (WGS) entry which is preliminary data.</text>
</comment>
<organism evidence="3 4">
    <name type="scientific">Geobacillus thermopakistaniensis (strain MAS1)</name>
    <dbReference type="NCBI Taxonomy" id="1408282"/>
    <lineage>
        <taxon>Bacteria</taxon>
        <taxon>Bacillati</taxon>
        <taxon>Bacillota</taxon>
        <taxon>Bacilli</taxon>
        <taxon>Bacillales</taxon>
        <taxon>Anoxybacillaceae</taxon>
        <taxon>Geobacillus</taxon>
    </lineage>
</organism>
<dbReference type="EMBL" id="AYSF01000078">
    <property type="protein sequence ID" value="ESU71109.1"/>
    <property type="molecule type" value="Genomic_DNA"/>
</dbReference>
<proteinExistence type="predicted"/>
<feature type="domain" description="SbsA Ig-like" evidence="2">
    <location>
        <begin position="187"/>
        <end position="293"/>
    </location>
</feature>
<evidence type="ECO:0000313" key="4">
    <source>
        <dbReference type="Proteomes" id="UP000018339"/>
    </source>
</evidence>
<sequence length="294" mass="31782">MPGVQIGLRDLYYAILTKDDSTGVAYQTPVKIAGAINAKISPKVDTQTLYADDGPSETVTSLGEIEVEFEVKDIPLPVQAALLGHSMSNGILIKDADDVAPYVALGFRSQKSNGKYRYVWLYKGRFETPEQEYKTKEDKPSFQTPKLKGTFVKRDYDGLWQVIGDEDEAGFTQANTWFNAVVNVSADTTPPTLSNTVPANNATSVAVSTTVQWIFSEAISPDCVNASNFMVIKDSDGSVVAGTLSQSADKTTITFTPSANLSAATAYRIIATTGVRDLAGNYMAQAQVRKFTTA</sequence>
<dbReference type="Pfam" id="PF13205">
    <property type="entry name" value="Big_5"/>
    <property type="match status" value="1"/>
</dbReference>
<dbReference type="RefSeq" id="WP_023634401.1">
    <property type="nucleotide sequence ID" value="NZ_AYSF01000078.1"/>
</dbReference>
<evidence type="ECO:0000259" key="2">
    <source>
        <dbReference type="Pfam" id="PF13205"/>
    </source>
</evidence>
<dbReference type="InterPro" id="IPR014755">
    <property type="entry name" value="Cu-Rt/internalin_Ig-like"/>
</dbReference>
<dbReference type="Gene3D" id="2.60.40.1220">
    <property type="match status" value="1"/>
</dbReference>
<accession>A0A7U9J8U4</accession>
<evidence type="ECO:0000313" key="3">
    <source>
        <dbReference type="EMBL" id="ESU71109.1"/>
    </source>
</evidence>
<keyword evidence="4" id="KW-1185">Reference proteome</keyword>
<reference evidence="3 4" key="1">
    <citation type="journal article" date="2014" name="Genome Announc.">
        <title>Draft Genome Sequence of Geobacillus thermopakistaniensis Strain MAS1.</title>
        <authorList>
            <person name="Siddiqui M.A."/>
            <person name="Rashid N."/>
            <person name="Ayyampalayam S."/>
            <person name="Whitman W.B."/>
        </authorList>
    </citation>
    <scope>NUCLEOTIDE SEQUENCE [LARGE SCALE GENOMIC DNA]</scope>
    <source>
        <strain evidence="3 4">MAS1</strain>
    </source>
</reference>
<gene>
    <name evidence="3" type="ORF">T260_15125</name>
</gene>
<evidence type="ECO:0000256" key="1">
    <source>
        <dbReference type="ARBA" id="ARBA00022729"/>
    </source>
</evidence>
<dbReference type="AlphaFoldDB" id="A0A7U9J8U4"/>